<proteinExistence type="predicted"/>
<organism evidence="2 3">
    <name type="scientific">Alkalisalibacterium limincola</name>
    <dbReference type="NCBI Taxonomy" id="2699169"/>
    <lineage>
        <taxon>Bacteria</taxon>
        <taxon>Pseudomonadati</taxon>
        <taxon>Pseudomonadota</taxon>
        <taxon>Gammaproteobacteria</taxon>
        <taxon>Lysobacterales</taxon>
        <taxon>Lysobacteraceae</taxon>
        <taxon>Alkalisalibacterium</taxon>
    </lineage>
</organism>
<accession>A0A5C8KW33</accession>
<dbReference type="AlphaFoldDB" id="A0A5C8KW33"/>
<feature type="domain" description="Conserved hypothetical protein CHP02391" evidence="1">
    <location>
        <begin position="295"/>
        <end position="373"/>
    </location>
</feature>
<dbReference type="OrthoDB" id="9811053at2"/>
<comment type="caution">
    <text evidence="2">The sequence shown here is derived from an EMBL/GenBank/DDBJ whole genome shotgun (WGS) entry which is preliminary data.</text>
</comment>
<dbReference type="Proteomes" id="UP000321248">
    <property type="component" value="Unassembled WGS sequence"/>
</dbReference>
<reference evidence="2 3" key="1">
    <citation type="submission" date="2019-08" db="EMBL/GenBank/DDBJ databases">
        <authorList>
            <person name="Karlyshev A.V."/>
        </authorList>
    </citation>
    <scope>NUCLEOTIDE SEQUENCE [LARGE SCALE GENOMIC DNA]</scope>
    <source>
        <strain evidence="2 3">Alg18-2.2</strain>
    </source>
</reference>
<dbReference type="Pfam" id="PF09509">
    <property type="entry name" value="Hypoth_Ymh"/>
    <property type="match status" value="1"/>
</dbReference>
<keyword evidence="3" id="KW-1185">Reference proteome</keyword>
<evidence type="ECO:0000259" key="1">
    <source>
        <dbReference type="Pfam" id="PF09509"/>
    </source>
</evidence>
<gene>
    <name evidence="2" type="ORF">FU658_05175</name>
</gene>
<dbReference type="InterPro" id="IPR012654">
    <property type="entry name" value="CHP02391"/>
</dbReference>
<evidence type="ECO:0000313" key="2">
    <source>
        <dbReference type="EMBL" id="TXK64298.1"/>
    </source>
</evidence>
<dbReference type="EMBL" id="VRTS01000003">
    <property type="protein sequence ID" value="TXK64298.1"/>
    <property type="molecule type" value="Genomic_DNA"/>
</dbReference>
<protein>
    <recommendedName>
        <fullName evidence="1">Conserved hypothetical protein CHP02391 domain-containing protein</fullName>
    </recommendedName>
</protein>
<sequence>MSAPLRCKRRLNLQLQKGTFRRREKVASSRVCPLVPLGDAFGLGGDRPDARVFVTAVGKCYPGRAPLSFELVRRATRCTRPLHCGFNWARLALLLAERVGSPSGLPRKPYRSADGAAMRDFSMIGSKKLLAQYHGSSLSTQSCLDALARVLAADVAIARALLLTHGDRHGFYLEVEEPEPIFIRCGFASGYGGEGPAGLAIALHLLRRFQIDVDEVAVEHGLLQRLDEGNLRRADLEGIVQARVIRPMRTYGYMHAGLEGRETAEQLMRRQFPPSIPWWTLDDRLTDLALDASTNPDRAVFEAYRLLEQLVKLRCGIHMDVSGVAVLRKAFRGPGSLLTWTSVSNGEAEGRAQFFEAAFLAHRNPRAHREVEGGVARAFREFAIANELFVLESEAVARITKEDA</sequence>
<name>A0A5C8KW33_9GAMM</name>
<evidence type="ECO:0000313" key="3">
    <source>
        <dbReference type="Proteomes" id="UP000321248"/>
    </source>
</evidence>